<sequence>YYEYYHLDGTQEVPADYKEISFVCLRPDGSLELPSTLGIVCRSVSKKLEGFEDFHFHQLRHTYTSNLLSNGAAPKDVQELLGHSDVSTTMNIYAHSTRKAKRDSARLLDKVASNA</sequence>
<dbReference type="EMBL" id="JACOQE010000003">
    <property type="protein sequence ID" value="MBC5740433.1"/>
    <property type="molecule type" value="Genomic_DNA"/>
</dbReference>
<dbReference type="InterPro" id="IPR011010">
    <property type="entry name" value="DNA_brk_join_enz"/>
</dbReference>
<protein>
    <submittedName>
        <fullName evidence="3">Tyrosine-type recombinase/integrase</fullName>
    </submittedName>
</protein>
<dbReference type="InterPro" id="IPR002104">
    <property type="entry name" value="Integrase_catalytic"/>
</dbReference>
<organism evidence="3 4">
    <name type="scientific">Blautia intestinalis</name>
    <dbReference type="NCBI Taxonomy" id="2763028"/>
    <lineage>
        <taxon>Bacteria</taxon>
        <taxon>Bacillati</taxon>
        <taxon>Bacillota</taxon>
        <taxon>Clostridia</taxon>
        <taxon>Lachnospirales</taxon>
        <taxon>Lachnospiraceae</taxon>
        <taxon>Blautia</taxon>
    </lineage>
</organism>
<dbReference type="RefSeq" id="WP_187002790.1">
    <property type="nucleotide sequence ID" value="NZ_JACOQE010000003.1"/>
</dbReference>
<accession>A0ABR7I1P6</accession>
<evidence type="ECO:0000313" key="4">
    <source>
        <dbReference type="Proteomes" id="UP000633936"/>
    </source>
</evidence>
<reference evidence="3 4" key="1">
    <citation type="submission" date="2020-08" db="EMBL/GenBank/DDBJ databases">
        <title>Genome public.</title>
        <authorList>
            <person name="Liu C."/>
            <person name="Sun Q."/>
        </authorList>
    </citation>
    <scope>NUCLEOTIDE SEQUENCE [LARGE SCALE GENOMIC DNA]</scope>
    <source>
        <strain evidence="3 4">27-44</strain>
    </source>
</reference>
<gene>
    <name evidence="3" type="ORF">H8Z79_08145</name>
</gene>
<comment type="caution">
    <text evidence="3">The sequence shown here is derived from an EMBL/GenBank/DDBJ whole genome shotgun (WGS) entry which is preliminary data.</text>
</comment>
<dbReference type="InterPro" id="IPR013762">
    <property type="entry name" value="Integrase-like_cat_sf"/>
</dbReference>
<keyword evidence="4" id="KW-1185">Reference proteome</keyword>
<evidence type="ECO:0000259" key="2">
    <source>
        <dbReference type="PROSITE" id="PS51898"/>
    </source>
</evidence>
<evidence type="ECO:0000256" key="1">
    <source>
        <dbReference type="ARBA" id="ARBA00023172"/>
    </source>
</evidence>
<dbReference type="Proteomes" id="UP000633936">
    <property type="component" value="Unassembled WGS sequence"/>
</dbReference>
<evidence type="ECO:0000313" key="3">
    <source>
        <dbReference type="EMBL" id="MBC5740433.1"/>
    </source>
</evidence>
<name>A0ABR7I1P6_9FIRM</name>
<dbReference type="PROSITE" id="PS51898">
    <property type="entry name" value="TYR_RECOMBINASE"/>
    <property type="match status" value="1"/>
</dbReference>
<dbReference type="SUPFAM" id="SSF56349">
    <property type="entry name" value="DNA breaking-rejoining enzymes"/>
    <property type="match status" value="1"/>
</dbReference>
<dbReference type="Pfam" id="PF00589">
    <property type="entry name" value="Phage_integrase"/>
    <property type="match status" value="1"/>
</dbReference>
<feature type="domain" description="Tyr recombinase" evidence="2">
    <location>
        <begin position="1"/>
        <end position="106"/>
    </location>
</feature>
<proteinExistence type="predicted"/>
<keyword evidence="1" id="KW-0233">DNA recombination</keyword>
<feature type="non-terminal residue" evidence="3">
    <location>
        <position position="1"/>
    </location>
</feature>
<dbReference type="Gene3D" id="1.10.443.10">
    <property type="entry name" value="Intergrase catalytic core"/>
    <property type="match status" value="1"/>
</dbReference>